<dbReference type="RefSeq" id="WP_424923494.1">
    <property type="nucleotide sequence ID" value="NZ_SMJW01000100.1"/>
</dbReference>
<dbReference type="Proteomes" id="UP000295431">
    <property type="component" value="Unassembled WGS sequence"/>
</dbReference>
<comment type="caution">
    <text evidence="2">The sequence shown here is derived from an EMBL/GenBank/DDBJ whole genome shotgun (WGS) entry which is preliminary data.</text>
</comment>
<dbReference type="GO" id="GO:0032259">
    <property type="term" value="P:methylation"/>
    <property type="evidence" value="ECO:0007669"/>
    <property type="project" value="UniProtKB-KW"/>
</dbReference>
<dbReference type="Pfam" id="PF23186">
    <property type="entry name" value="DUF7059"/>
    <property type="match status" value="1"/>
</dbReference>
<accession>A0A4R4P0Q9</accession>
<proteinExistence type="predicted"/>
<reference evidence="2 3" key="1">
    <citation type="submission" date="2019-03" db="EMBL/GenBank/DDBJ databases">
        <title>Draft genome sequences of novel Actinobacteria.</title>
        <authorList>
            <person name="Sahin N."/>
            <person name="Ay H."/>
            <person name="Saygin H."/>
        </authorList>
    </citation>
    <scope>NUCLEOTIDE SEQUENCE [LARGE SCALE GENOMIC DNA]</scope>
    <source>
        <strain evidence="2 3">DSM 45347</strain>
    </source>
</reference>
<gene>
    <name evidence="2" type="ORF">E1284_20255</name>
</gene>
<evidence type="ECO:0000313" key="2">
    <source>
        <dbReference type="EMBL" id="TDC13452.1"/>
    </source>
</evidence>
<evidence type="ECO:0000259" key="1">
    <source>
        <dbReference type="Pfam" id="PF23186"/>
    </source>
</evidence>
<name>A0A4R4P0Q9_9ACTN</name>
<keyword evidence="3" id="KW-1185">Reference proteome</keyword>
<feature type="domain" description="DUF7059" evidence="1">
    <location>
        <begin position="14"/>
        <end position="89"/>
    </location>
</feature>
<feature type="non-terminal residue" evidence="2">
    <location>
        <position position="120"/>
    </location>
</feature>
<dbReference type="AlphaFoldDB" id="A0A4R4P0Q9"/>
<keyword evidence="2" id="KW-0489">Methyltransferase</keyword>
<sequence length="120" mass="12446">MSQLLRVRELLVGADYTVGGVRELLGAVAGGALARDEIVPALRATRGGSPLEVLTRLFWLQVPVPVDSIPADALVAAGLVEVSGGEMRALLRVEPLEGVRGGGHVGYVVSDLKVRPGGGR</sequence>
<dbReference type="InterPro" id="IPR055487">
    <property type="entry name" value="DUF7059"/>
</dbReference>
<dbReference type="GO" id="GO:0008168">
    <property type="term" value="F:methyltransferase activity"/>
    <property type="evidence" value="ECO:0007669"/>
    <property type="project" value="UniProtKB-KW"/>
</dbReference>
<dbReference type="EMBL" id="SMJW01000100">
    <property type="protein sequence ID" value="TDC13452.1"/>
    <property type="molecule type" value="Genomic_DNA"/>
</dbReference>
<organism evidence="2 3">
    <name type="scientific">Actinomadura bangladeshensis</name>
    <dbReference type="NCBI Taxonomy" id="453573"/>
    <lineage>
        <taxon>Bacteria</taxon>
        <taxon>Bacillati</taxon>
        <taxon>Actinomycetota</taxon>
        <taxon>Actinomycetes</taxon>
        <taxon>Streptosporangiales</taxon>
        <taxon>Thermomonosporaceae</taxon>
        <taxon>Actinomadura</taxon>
    </lineage>
</organism>
<evidence type="ECO:0000313" key="3">
    <source>
        <dbReference type="Proteomes" id="UP000295431"/>
    </source>
</evidence>
<protein>
    <submittedName>
        <fullName evidence="2">Methyltransferase</fullName>
    </submittedName>
</protein>
<keyword evidence="2" id="KW-0808">Transferase</keyword>